<dbReference type="Pfam" id="PF01478">
    <property type="entry name" value="Peptidase_A24"/>
    <property type="match status" value="1"/>
</dbReference>
<evidence type="ECO:0000256" key="4">
    <source>
        <dbReference type="ARBA" id="ARBA00022989"/>
    </source>
</evidence>
<feature type="domain" description="Preflagellin peptidase C-terminal" evidence="8">
    <location>
        <begin position="159"/>
        <end position="255"/>
    </location>
</feature>
<evidence type="ECO:0000256" key="1">
    <source>
        <dbReference type="ARBA" id="ARBA00004651"/>
    </source>
</evidence>
<evidence type="ECO:0000256" key="3">
    <source>
        <dbReference type="ARBA" id="ARBA00022692"/>
    </source>
</evidence>
<keyword evidence="3 6" id="KW-0812">Transmembrane</keyword>
<dbReference type="Gene3D" id="6.10.250.3240">
    <property type="match status" value="1"/>
</dbReference>
<evidence type="ECO:0000256" key="2">
    <source>
        <dbReference type="ARBA" id="ARBA00022475"/>
    </source>
</evidence>
<dbReference type="InterPro" id="IPR052218">
    <property type="entry name" value="Preflagellin_Peptidase"/>
</dbReference>
<feature type="domain" description="Prepilin type IV endopeptidase peptidase" evidence="7">
    <location>
        <begin position="17"/>
        <end position="133"/>
    </location>
</feature>
<evidence type="ECO:0000256" key="6">
    <source>
        <dbReference type="SAM" id="Phobius"/>
    </source>
</evidence>
<feature type="transmembrane region" description="Helical" evidence="6">
    <location>
        <begin position="238"/>
        <end position="260"/>
    </location>
</feature>
<dbReference type="PANTHER" id="PTHR36506:SF1">
    <property type="entry name" value="PREFLAGELLIN PEPTIDASE"/>
    <property type="match status" value="1"/>
</dbReference>
<dbReference type="Proteomes" id="UP000242015">
    <property type="component" value="Unassembled WGS sequence"/>
</dbReference>
<keyword evidence="2" id="KW-1003">Cell membrane</keyword>
<dbReference type="PANTHER" id="PTHR36506">
    <property type="entry name" value="PREFLAGELLIN PEPTIDASE"/>
    <property type="match status" value="1"/>
</dbReference>
<comment type="caution">
    <text evidence="9">The sequence shown here is derived from an EMBL/GenBank/DDBJ whole genome shotgun (WGS) entry which is preliminary data.</text>
</comment>
<organism evidence="9 10">
    <name type="scientific">Candidatus Marsarchaeota G2 archaeon BE_D</name>
    <dbReference type="NCBI Taxonomy" id="1978158"/>
    <lineage>
        <taxon>Archaea</taxon>
        <taxon>Candidatus Marsarchaeota</taxon>
        <taxon>Candidatus Marsarchaeota group 2</taxon>
    </lineage>
</organism>
<evidence type="ECO:0000313" key="9">
    <source>
        <dbReference type="EMBL" id="PSO08458.1"/>
    </source>
</evidence>
<dbReference type="GO" id="GO:0005886">
    <property type="term" value="C:plasma membrane"/>
    <property type="evidence" value="ECO:0007669"/>
    <property type="project" value="UniProtKB-SubCell"/>
</dbReference>
<evidence type="ECO:0000259" key="7">
    <source>
        <dbReference type="Pfam" id="PF01478"/>
    </source>
</evidence>
<keyword evidence="5 6" id="KW-0472">Membrane</keyword>
<keyword evidence="4 6" id="KW-1133">Transmembrane helix</keyword>
<proteinExistence type="predicted"/>
<feature type="transmembrane region" description="Helical" evidence="6">
    <location>
        <begin position="37"/>
        <end position="59"/>
    </location>
</feature>
<evidence type="ECO:0000313" key="10">
    <source>
        <dbReference type="Proteomes" id="UP000242015"/>
    </source>
</evidence>
<dbReference type="GO" id="GO:0004190">
    <property type="term" value="F:aspartic-type endopeptidase activity"/>
    <property type="evidence" value="ECO:0007669"/>
    <property type="project" value="InterPro"/>
</dbReference>
<feature type="transmembrane region" description="Helical" evidence="6">
    <location>
        <begin position="111"/>
        <end position="139"/>
    </location>
</feature>
<dbReference type="AlphaFoldDB" id="A0A2R6CC64"/>
<dbReference type="EMBL" id="NEXF01000088">
    <property type="protein sequence ID" value="PSO08458.1"/>
    <property type="molecule type" value="Genomic_DNA"/>
</dbReference>
<accession>A0A2R6CC64</accession>
<gene>
    <name evidence="9" type="ORF">B9Q04_05450</name>
</gene>
<dbReference type="InterPro" id="IPR000045">
    <property type="entry name" value="Prepilin_IV_endopep_pep"/>
</dbReference>
<sequence length="265" mass="29110">MVMITPSLNELVVEASVIIMMGIGSAQDIRRREVEDYVWFIAALPLALNIYTILVGSALIEPRLWAVELALLTGMGLLFYYLGLFGGADAKALIALGLSMPRPIPPFESQIGLFGVTVFDNGVVLAVLYAALFVLVNLFRALLVKGYLGRYADASSRTKLGMILYAYKTSVENYMRNYYKLFLAEKPVVDTQGSVTFTPIYGVRLASDDESFNELSALLASGKLDPKDEIWVSQGLPLVSFMFVGMIITPFTGDLVFHLIRALVG</sequence>
<evidence type="ECO:0000256" key="5">
    <source>
        <dbReference type="ARBA" id="ARBA00023136"/>
    </source>
</evidence>
<evidence type="ECO:0008006" key="11">
    <source>
        <dbReference type="Google" id="ProtNLM"/>
    </source>
</evidence>
<comment type="subcellular location">
    <subcellularLocation>
        <location evidence="1">Cell membrane</location>
        <topology evidence="1">Multi-pass membrane protein</topology>
    </subcellularLocation>
</comment>
<name>A0A2R6CC64_9ARCH</name>
<dbReference type="Pfam" id="PF06847">
    <property type="entry name" value="Arc_PepC_II"/>
    <property type="match status" value="1"/>
</dbReference>
<protein>
    <recommendedName>
        <fullName evidence="11">A24 family peptidase</fullName>
    </recommendedName>
</protein>
<evidence type="ECO:0000259" key="8">
    <source>
        <dbReference type="Pfam" id="PF06847"/>
    </source>
</evidence>
<reference evidence="9 10" key="1">
    <citation type="submission" date="2017-04" db="EMBL/GenBank/DDBJ databases">
        <title>Novel microbial lineages endemic to geothermal iron-oxide mats fill important gaps in the evolutionary history of Archaea.</title>
        <authorList>
            <person name="Jay Z.J."/>
            <person name="Beam J.P."/>
            <person name="Dlakic M."/>
            <person name="Rusch D.B."/>
            <person name="Kozubal M.A."/>
            <person name="Inskeep W.P."/>
        </authorList>
    </citation>
    <scope>NUCLEOTIDE SEQUENCE [LARGE SCALE GENOMIC DNA]</scope>
    <source>
        <strain evidence="9">BE_D</strain>
    </source>
</reference>
<dbReference type="Gene3D" id="1.20.120.1220">
    <property type="match status" value="1"/>
</dbReference>
<dbReference type="InterPro" id="IPR009655">
    <property type="entry name" value="Preflagellin_peptidase_C"/>
</dbReference>